<dbReference type="KEGG" id="avn:Avin_33430"/>
<gene>
    <name evidence="8" type="ordered locus">Avin_33430</name>
</gene>
<sequence length="270" mass="29493">MTFSRFLARLSLDTEVGTAFSDTRIRLLEAIEREGSINRAAKTVPLSYKSAWDAIDTMNNLAAEPLVVRVANGRQGGGTRLTDYGRRIVAIYRLLEIECQSALDRLSERLDEITGSDIQSFQHLMHSMSLKSSACNQFAGIVTDLRADGVDYEVHIRLDAKNKIAAIITKASVENLELAIGKEIFAWIKSSSVMLITERSFKLTASNVLWGEVTKIQQGPLTSEVTLTLPSGHPVVCVISTESCKTMSFVPGQEAGAFFSPSSVILAAYG</sequence>
<keyword evidence="9" id="KW-1185">Reference proteome</keyword>
<dbReference type="HOGENOM" id="CLU_087839_1_0_6"/>
<evidence type="ECO:0000259" key="7">
    <source>
        <dbReference type="PROSITE" id="PS51866"/>
    </source>
</evidence>
<dbReference type="Gene3D" id="1.10.10.10">
    <property type="entry name" value="Winged helix-like DNA-binding domain superfamily/Winged helix DNA-binding domain"/>
    <property type="match status" value="1"/>
</dbReference>
<dbReference type="EMBL" id="CP001157">
    <property type="protein sequence ID" value="ACO79496.1"/>
    <property type="molecule type" value="Genomic_DNA"/>
</dbReference>
<dbReference type="RefSeq" id="WP_012701878.1">
    <property type="nucleotide sequence ID" value="NC_012560.1"/>
</dbReference>
<dbReference type="PIRSF" id="PIRSF005763">
    <property type="entry name" value="Txn_reg_ModE"/>
    <property type="match status" value="1"/>
</dbReference>
<dbReference type="SUPFAM" id="SSF50331">
    <property type="entry name" value="MOP-like"/>
    <property type="match status" value="2"/>
</dbReference>
<dbReference type="eggNOG" id="COG3585">
    <property type="taxonomic scope" value="Bacteria"/>
</dbReference>
<feature type="domain" description="Mop" evidence="7">
    <location>
        <begin position="202"/>
        <end position="268"/>
    </location>
</feature>
<dbReference type="Pfam" id="PF03459">
    <property type="entry name" value="TOBE"/>
    <property type="match status" value="2"/>
</dbReference>
<dbReference type="InterPro" id="IPR000847">
    <property type="entry name" value="LysR_HTH_N"/>
</dbReference>
<dbReference type="GO" id="GO:0003700">
    <property type="term" value="F:DNA-binding transcription factor activity"/>
    <property type="evidence" value="ECO:0007669"/>
    <property type="project" value="InterPro"/>
</dbReference>
<evidence type="ECO:0000256" key="3">
    <source>
        <dbReference type="ARBA" id="ARBA00022505"/>
    </source>
</evidence>
<evidence type="ECO:0000256" key="2">
    <source>
        <dbReference type="ARBA" id="ARBA00022448"/>
    </source>
</evidence>
<dbReference type="InterPro" id="IPR004606">
    <property type="entry name" value="Mop_domain"/>
</dbReference>
<accession>C1DPS5</accession>
<evidence type="ECO:0000256" key="4">
    <source>
        <dbReference type="ARBA" id="ARBA00022737"/>
    </source>
</evidence>
<evidence type="ECO:0000256" key="5">
    <source>
        <dbReference type="PIRNR" id="PIRNR005763"/>
    </source>
</evidence>
<keyword evidence="4" id="KW-0677">Repeat</keyword>
<dbReference type="InterPro" id="IPR051815">
    <property type="entry name" value="Molybdate_resp_trans_reg"/>
</dbReference>
<comment type="similarity">
    <text evidence="1 5">Belongs to the ModE family.</text>
</comment>
<dbReference type="InterPro" id="IPR016462">
    <property type="entry name" value="ModE"/>
</dbReference>
<dbReference type="AlphaFoldDB" id="C1DPS5"/>
<evidence type="ECO:0000313" key="9">
    <source>
        <dbReference type="Proteomes" id="UP000002424"/>
    </source>
</evidence>
<proteinExistence type="inferred from homology"/>
<dbReference type="NCBIfam" id="TIGR00638">
    <property type="entry name" value="Mop"/>
    <property type="match status" value="1"/>
</dbReference>
<dbReference type="InterPro" id="IPR036390">
    <property type="entry name" value="WH_DNA-bd_sf"/>
</dbReference>
<dbReference type="STRING" id="322710.Avin_33430"/>
<evidence type="ECO:0000256" key="1">
    <source>
        <dbReference type="ARBA" id="ARBA00008110"/>
    </source>
</evidence>
<dbReference type="SUPFAM" id="SSF46785">
    <property type="entry name" value="Winged helix' DNA-binding domain"/>
    <property type="match status" value="1"/>
</dbReference>
<name>C1DPS5_AZOVD</name>
<dbReference type="EnsemblBacteria" id="ACO79496">
    <property type="protein sequence ID" value="ACO79496"/>
    <property type="gene ID" value="Avin_33430"/>
</dbReference>
<reference evidence="8 9" key="1">
    <citation type="journal article" date="2009" name="J. Bacteriol.">
        <title>Genome sequence of Azotobacter vinelandii, an obligate aerobe specialized to support diverse anaerobic metabolic processes.</title>
        <authorList>
            <person name="Setubal J.C."/>
            <person name="dos Santos P."/>
            <person name="Goldman B.S."/>
            <person name="Ertesvag H."/>
            <person name="Espin G."/>
            <person name="Rubio L.M."/>
            <person name="Valla S."/>
            <person name="Almeida N.F."/>
            <person name="Balasubramanian D."/>
            <person name="Cromes L."/>
            <person name="Curatti L."/>
            <person name="Du Z."/>
            <person name="Godsy E."/>
            <person name="Goodner B."/>
            <person name="Hellner-Burris K."/>
            <person name="Hernandez J.A."/>
            <person name="Houmiel K."/>
            <person name="Imperial J."/>
            <person name="Kennedy C."/>
            <person name="Larson T.J."/>
            <person name="Latreille P."/>
            <person name="Ligon L.S."/>
            <person name="Lu J."/>
            <person name="Maerk M."/>
            <person name="Miller N.M."/>
            <person name="Norton S."/>
            <person name="O'Carroll I.P."/>
            <person name="Paulsen I."/>
            <person name="Raulfs E.C."/>
            <person name="Roemer R."/>
            <person name="Rosser J."/>
            <person name="Segura D."/>
            <person name="Slater S."/>
            <person name="Stricklin S.L."/>
            <person name="Studholme D.J."/>
            <person name="Sun J."/>
            <person name="Viana C.J."/>
            <person name="Wallin E."/>
            <person name="Wang B."/>
            <person name="Wheeler C."/>
            <person name="Zhu H."/>
            <person name="Dean D.R."/>
            <person name="Dixon R."/>
            <person name="Wood D."/>
        </authorList>
    </citation>
    <scope>NUCLEOTIDE SEQUENCE [LARGE SCALE GENOMIC DNA]</scope>
    <source>
        <strain evidence="9">DJ / ATCC BAA-1303</strain>
    </source>
</reference>
<dbReference type="PANTHER" id="PTHR30432">
    <property type="entry name" value="TRANSCRIPTIONAL REGULATOR MODE"/>
    <property type="match status" value="1"/>
</dbReference>
<keyword evidence="2 5" id="KW-0813">Transport</keyword>
<dbReference type="PANTHER" id="PTHR30432:SF1">
    <property type="entry name" value="DNA-BINDING TRANSCRIPTIONAL DUAL REGULATOR MODE"/>
    <property type="match status" value="1"/>
</dbReference>
<dbReference type="Pfam" id="PF00126">
    <property type="entry name" value="HTH_1"/>
    <property type="match status" value="1"/>
</dbReference>
<feature type="domain" description="Mop" evidence="7">
    <location>
        <begin position="131"/>
        <end position="197"/>
    </location>
</feature>
<dbReference type="InterPro" id="IPR008995">
    <property type="entry name" value="Mo/tungstate-bd_C_term_dom"/>
</dbReference>
<dbReference type="InterPro" id="IPR005116">
    <property type="entry name" value="Transp-assoc_OB_typ1"/>
</dbReference>
<organism evidence="8 9">
    <name type="scientific">Azotobacter vinelandii (strain DJ / ATCC BAA-1303)</name>
    <dbReference type="NCBI Taxonomy" id="322710"/>
    <lineage>
        <taxon>Bacteria</taxon>
        <taxon>Pseudomonadati</taxon>
        <taxon>Pseudomonadota</taxon>
        <taxon>Gammaproteobacteria</taxon>
        <taxon>Pseudomonadales</taxon>
        <taxon>Pseudomonadaceae</taxon>
        <taxon>Azotobacter</taxon>
    </lineage>
</organism>
<dbReference type="GO" id="GO:0030151">
    <property type="term" value="F:molybdenum ion binding"/>
    <property type="evidence" value="ECO:0007669"/>
    <property type="project" value="UniProtKB-UniRule"/>
</dbReference>
<protein>
    <submittedName>
        <fullName evidence="8">Molybdenum-binding ModE protein</fullName>
    </submittedName>
</protein>
<keyword evidence="3 5" id="KW-0500">Molybdenum</keyword>
<dbReference type="GeneID" id="88186377"/>
<evidence type="ECO:0000313" key="8">
    <source>
        <dbReference type="EMBL" id="ACO79496.1"/>
    </source>
</evidence>
<dbReference type="Gene3D" id="2.40.50.100">
    <property type="match status" value="2"/>
</dbReference>
<dbReference type="GO" id="GO:0015689">
    <property type="term" value="P:molybdate ion transport"/>
    <property type="evidence" value="ECO:0007669"/>
    <property type="project" value="UniProtKB-UniRule"/>
</dbReference>
<dbReference type="InterPro" id="IPR036388">
    <property type="entry name" value="WH-like_DNA-bd_sf"/>
</dbReference>
<evidence type="ECO:0000256" key="6">
    <source>
        <dbReference type="PIRSR" id="PIRSR005763-1"/>
    </source>
</evidence>
<dbReference type="PROSITE" id="PS51866">
    <property type="entry name" value="MOP"/>
    <property type="match status" value="2"/>
</dbReference>
<dbReference type="Proteomes" id="UP000002424">
    <property type="component" value="Chromosome"/>
</dbReference>
<dbReference type="eggNOG" id="COG2005">
    <property type="taxonomic scope" value="Bacteria"/>
</dbReference>
<dbReference type="OrthoDB" id="9800709at2"/>
<feature type="region of interest" description="Required for dimer formation and molybdate binding" evidence="6">
    <location>
        <begin position="132"/>
        <end position="140"/>
    </location>
</feature>